<dbReference type="Gene3D" id="1.20.1270.10">
    <property type="match status" value="1"/>
</dbReference>
<keyword evidence="5" id="KW-1185">Reference proteome</keyword>
<reference evidence="5" key="1">
    <citation type="journal article" date="2020" name="Nat. Commun.">
        <title>Genome sequence of the cluster root forming white lupin.</title>
        <authorList>
            <person name="Hufnagel B."/>
            <person name="Marques A."/>
            <person name="Soriano A."/>
            <person name="Marques L."/>
            <person name="Divol F."/>
            <person name="Doumas P."/>
            <person name="Sallet E."/>
            <person name="Mancinotti D."/>
            <person name="Carrere S."/>
            <person name="Marande W."/>
            <person name="Arribat S."/>
            <person name="Keller J."/>
            <person name="Huneau C."/>
            <person name="Blein T."/>
            <person name="Aime D."/>
            <person name="Laguerre M."/>
            <person name="Taylor J."/>
            <person name="Schubert V."/>
            <person name="Nelson M."/>
            <person name="Geu-Flores F."/>
            <person name="Crespi M."/>
            <person name="Gallardo-Guerrero K."/>
            <person name="Delaux P.-M."/>
            <person name="Salse J."/>
            <person name="Berges H."/>
            <person name="Guyot R."/>
            <person name="Gouzy J."/>
            <person name="Peret B."/>
        </authorList>
    </citation>
    <scope>NUCLEOTIDE SEQUENCE [LARGE SCALE GENOMIC DNA]</scope>
    <source>
        <strain evidence="5">cv. Amiga</strain>
    </source>
</reference>
<dbReference type="Pfam" id="PF00012">
    <property type="entry name" value="HSP70"/>
    <property type="match status" value="1"/>
</dbReference>
<dbReference type="Proteomes" id="UP000447434">
    <property type="component" value="Chromosome 10"/>
</dbReference>
<comment type="similarity">
    <text evidence="3">Belongs to the heat shock protein 70 family.</text>
</comment>
<dbReference type="InterPro" id="IPR043129">
    <property type="entry name" value="ATPase_NBD"/>
</dbReference>
<dbReference type="FunFam" id="3.90.640.10:FF:000002">
    <property type="entry name" value="Heat shock 70 kDa"/>
    <property type="match status" value="1"/>
</dbReference>
<keyword evidence="4" id="KW-0346">Stress response</keyword>
<dbReference type="InterPro" id="IPR018181">
    <property type="entry name" value="Heat_shock_70_CS"/>
</dbReference>
<evidence type="ECO:0000313" key="4">
    <source>
        <dbReference type="EMBL" id="KAE9604926.1"/>
    </source>
</evidence>
<keyword evidence="2 3" id="KW-0067">ATP-binding</keyword>
<sequence>MAKNDEGIAIGIDLGTTYSCVAVWEKQHNRVEIIHNDHGNRITPSFVAFTDDQRLIGEAVKNQAATNPTNTIFGKLHLRDAKRLIGRKYSDPVIQNDLLLWPFKVINSNDEKPMIVVNYKGKEKYLSPEEISSMILSKMREVAESYLESPVKNAVVTVPAYFNDSQRQATKDAATIAGLNVMQIINEPTAAALAYGLDKRANRVDERNVFVFDLGGGTFDVSLLTIKGKIFRVRATAGDTHLGGEDFDNRMVNYFVQEFKRKNNVDISGNPRALRRLRSACERAKRVLSFSANTTIDVDSLFQSIDFSSSITRAKFEQLNIDLFKKCMEPVKQCLRFAKMAKSSVHDVVLVGGSTRIPKVQKLLQDFFNGKELYNSINPNEAVAYGAAVQAAVLSGEVNEMLQDLCLLDVTPLSLGILTEGGLMTVLIPRNTPTPTKKEDLFTTVKNNQPSILGKFKFSGIQLARRGVPQINVCFEIDANGILNVSARDNTTRNKKITITNDKGRLSMVEIEWMIQEAEKYKSEDEERKKKIEAKNALENYAYNMTNTIEDYEISSKLSTTDKTKIENAIQQAFQWLAANPHAEADEFDDKVKVLESICNPIMAKMYQGEFDTGCDDPSTFSGRRIEQVD</sequence>
<dbReference type="PRINTS" id="PR00301">
    <property type="entry name" value="HEATSHOCK70"/>
</dbReference>
<dbReference type="FunFam" id="3.30.420.40:FF:000026">
    <property type="entry name" value="Heat shock protein 70"/>
    <property type="match status" value="1"/>
</dbReference>
<evidence type="ECO:0000313" key="5">
    <source>
        <dbReference type="Proteomes" id="UP000447434"/>
    </source>
</evidence>
<dbReference type="EMBL" id="WOCE01000010">
    <property type="protein sequence ID" value="KAE9604926.1"/>
    <property type="molecule type" value="Genomic_DNA"/>
</dbReference>
<dbReference type="GO" id="GO:0005524">
    <property type="term" value="F:ATP binding"/>
    <property type="evidence" value="ECO:0007669"/>
    <property type="project" value="UniProtKB-KW"/>
</dbReference>
<dbReference type="GO" id="GO:0140662">
    <property type="term" value="F:ATP-dependent protein folding chaperone"/>
    <property type="evidence" value="ECO:0007669"/>
    <property type="project" value="InterPro"/>
</dbReference>
<dbReference type="SUPFAM" id="SSF100920">
    <property type="entry name" value="Heat shock protein 70kD (HSP70), peptide-binding domain"/>
    <property type="match status" value="1"/>
</dbReference>
<dbReference type="Gene3D" id="3.90.640.10">
    <property type="entry name" value="Actin, Chain A, domain 4"/>
    <property type="match status" value="1"/>
</dbReference>
<dbReference type="Gene3D" id="3.30.420.40">
    <property type="match status" value="2"/>
</dbReference>
<dbReference type="FunFam" id="3.30.30.30:FF:000001">
    <property type="entry name" value="heat shock 70 kDa protein-like"/>
    <property type="match status" value="1"/>
</dbReference>
<dbReference type="OrthoDB" id="2401965at2759"/>
<evidence type="ECO:0000256" key="1">
    <source>
        <dbReference type="ARBA" id="ARBA00022741"/>
    </source>
</evidence>
<dbReference type="SUPFAM" id="SSF100934">
    <property type="entry name" value="Heat shock protein 70kD (HSP70), C-terminal subdomain"/>
    <property type="match status" value="1"/>
</dbReference>
<dbReference type="PROSITE" id="PS00329">
    <property type="entry name" value="HSP70_2"/>
    <property type="match status" value="1"/>
</dbReference>
<dbReference type="InterPro" id="IPR029048">
    <property type="entry name" value="HSP70_C_sf"/>
</dbReference>
<dbReference type="AlphaFoldDB" id="A0A6A4PUE4"/>
<proteinExistence type="inferred from homology"/>
<dbReference type="NCBIfam" id="NF001413">
    <property type="entry name" value="PRK00290.1"/>
    <property type="match status" value="1"/>
</dbReference>
<comment type="caution">
    <text evidence="4">The sequence shown here is derived from an EMBL/GenBank/DDBJ whole genome shotgun (WGS) entry which is preliminary data.</text>
</comment>
<dbReference type="Gene3D" id="2.60.34.10">
    <property type="entry name" value="Substrate Binding Domain Of DNAk, Chain A, domain 1"/>
    <property type="match status" value="2"/>
</dbReference>
<gene>
    <name evidence="4" type="ORF">Lalb_Chr10g0091711</name>
</gene>
<keyword evidence="1 3" id="KW-0547">Nucleotide-binding</keyword>
<dbReference type="InterPro" id="IPR029047">
    <property type="entry name" value="HSP70_peptide-bd_sf"/>
</dbReference>
<organism evidence="4 5">
    <name type="scientific">Lupinus albus</name>
    <name type="common">White lupine</name>
    <name type="synonym">Lupinus termis</name>
    <dbReference type="NCBI Taxonomy" id="3870"/>
    <lineage>
        <taxon>Eukaryota</taxon>
        <taxon>Viridiplantae</taxon>
        <taxon>Streptophyta</taxon>
        <taxon>Embryophyta</taxon>
        <taxon>Tracheophyta</taxon>
        <taxon>Spermatophyta</taxon>
        <taxon>Magnoliopsida</taxon>
        <taxon>eudicotyledons</taxon>
        <taxon>Gunneridae</taxon>
        <taxon>Pentapetalae</taxon>
        <taxon>rosids</taxon>
        <taxon>fabids</taxon>
        <taxon>Fabales</taxon>
        <taxon>Fabaceae</taxon>
        <taxon>Papilionoideae</taxon>
        <taxon>50 kb inversion clade</taxon>
        <taxon>genistoids sensu lato</taxon>
        <taxon>core genistoids</taxon>
        <taxon>Genisteae</taxon>
        <taxon>Lupinus</taxon>
    </lineage>
</organism>
<dbReference type="PANTHER" id="PTHR19375">
    <property type="entry name" value="HEAT SHOCK PROTEIN 70KDA"/>
    <property type="match status" value="1"/>
</dbReference>
<dbReference type="InterPro" id="IPR013126">
    <property type="entry name" value="Hsp_70_fam"/>
</dbReference>
<protein>
    <submittedName>
        <fullName evidence="4">Putative Heat shock protein 70 family</fullName>
    </submittedName>
</protein>
<accession>A0A6A4PUE4</accession>
<evidence type="ECO:0000256" key="3">
    <source>
        <dbReference type="RuleBase" id="RU003322"/>
    </source>
</evidence>
<evidence type="ECO:0000256" key="2">
    <source>
        <dbReference type="ARBA" id="ARBA00022840"/>
    </source>
</evidence>
<dbReference type="SUPFAM" id="SSF53067">
    <property type="entry name" value="Actin-like ATPase domain"/>
    <property type="match status" value="2"/>
</dbReference>
<dbReference type="PROSITE" id="PS00297">
    <property type="entry name" value="HSP70_1"/>
    <property type="match status" value="1"/>
</dbReference>
<dbReference type="PROSITE" id="PS01036">
    <property type="entry name" value="HSP70_3"/>
    <property type="match status" value="1"/>
</dbReference>
<dbReference type="Gene3D" id="3.30.30.30">
    <property type="match status" value="1"/>
</dbReference>
<name>A0A6A4PUE4_LUPAL</name>